<feature type="region of interest" description="Disordered" evidence="1">
    <location>
        <begin position="62"/>
        <end position="89"/>
    </location>
</feature>
<name>A0A7S1N7J6_9EUGL</name>
<organism evidence="2">
    <name type="scientific">Eutreptiella gymnastica</name>
    <dbReference type="NCBI Taxonomy" id="73025"/>
    <lineage>
        <taxon>Eukaryota</taxon>
        <taxon>Discoba</taxon>
        <taxon>Euglenozoa</taxon>
        <taxon>Euglenida</taxon>
        <taxon>Spirocuta</taxon>
        <taxon>Euglenophyceae</taxon>
        <taxon>Eutreptiales</taxon>
        <taxon>Eutreptiaceae</taxon>
        <taxon>Eutreptiella</taxon>
    </lineage>
</organism>
<feature type="compositionally biased region" description="Polar residues" evidence="1">
    <location>
        <begin position="78"/>
        <end position="89"/>
    </location>
</feature>
<accession>A0A7S1N7J6</accession>
<reference evidence="2" key="1">
    <citation type="submission" date="2021-01" db="EMBL/GenBank/DDBJ databases">
        <authorList>
            <person name="Corre E."/>
            <person name="Pelletier E."/>
            <person name="Niang G."/>
            <person name="Scheremetjew M."/>
            <person name="Finn R."/>
            <person name="Kale V."/>
            <person name="Holt S."/>
            <person name="Cochrane G."/>
            <person name="Meng A."/>
            <person name="Brown T."/>
            <person name="Cohen L."/>
        </authorList>
    </citation>
    <scope>NUCLEOTIDE SEQUENCE</scope>
    <source>
        <strain evidence="2">NIES-381</strain>
    </source>
</reference>
<dbReference type="EMBL" id="HBGA01037305">
    <property type="protein sequence ID" value="CAD9002505.1"/>
    <property type="molecule type" value="Transcribed_RNA"/>
</dbReference>
<proteinExistence type="predicted"/>
<evidence type="ECO:0000313" key="2">
    <source>
        <dbReference type="EMBL" id="CAD9002505.1"/>
    </source>
</evidence>
<dbReference type="AlphaFoldDB" id="A0A7S1N7J6"/>
<evidence type="ECO:0000256" key="1">
    <source>
        <dbReference type="SAM" id="MobiDB-lite"/>
    </source>
</evidence>
<sequence>MQYAAGTAKHESVVCRYSLVSVSTVLFYDLHQFAWHKHGQRKEPVTFLLCCAATHRRSLCCPSNSPSHPNAESCHHLNPQSSRVDSSHFPSISTLRSVAL</sequence>
<protein>
    <submittedName>
        <fullName evidence="2">Uncharacterized protein</fullName>
    </submittedName>
</protein>
<gene>
    <name evidence="2" type="ORF">EGYM00392_LOCUS13589</name>
</gene>